<dbReference type="InterPro" id="IPR050360">
    <property type="entry name" value="MFS_Sugar_Transporters"/>
</dbReference>
<feature type="transmembrane region" description="Helical" evidence="8">
    <location>
        <begin position="445"/>
        <end position="464"/>
    </location>
</feature>
<evidence type="ECO:0000256" key="7">
    <source>
        <dbReference type="RuleBase" id="RU003346"/>
    </source>
</evidence>
<feature type="transmembrane region" description="Helical" evidence="8">
    <location>
        <begin position="65"/>
        <end position="86"/>
    </location>
</feature>
<accession>A0A0C3GTR9</accession>
<feature type="transmembrane region" description="Helical" evidence="8">
    <location>
        <begin position="381"/>
        <end position="403"/>
    </location>
</feature>
<dbReference type="PROSITE" id="PS50850">
    <property type="entry name" value="MFS"/>
    <property type="match status" value="1"/>
</dbReference>
<organism evidence="10 11">
    <name type="scientific">Oidiodendron maius (strain Zn)</name>
    <dbReference type="NCBI Taxonomy" id="913774"/>
    <lineage>
        <taxon>Eukaryota</taxon>
        <taxon>Fungi</taxon>
        <taxon>Dikarya</taxon>
        <taxon>Ascomycota</taxon>
        <taxon>Pezizomycotina</taxon>
        <taxon>Leotiomycetes</taxon>
        <taxon>Leotiomycetes incertae sedis</taxon>
        <taxon>Myxotrichaceae</taxon>
        <taxon>Oidiodendron</taxon>
    </lineage>
</organism>
<dbReference type="SUPFAM" id="SSF103473">
    <property type="entry name" value="MFS general substrate transporter"/>
    <property type="match status" value="1"/>
</dbReference>
<protein>
    <recommendedName>
        <fullName evidence="9">Major facilitator superfamily (MFS) profile domain-containing protein</fullName>
    </recommendedName>
</protein>
<dbReference type="InterPro" id="IPR005828">
    <property type="entry name" value="MFS_sugar_transport-like"/>
</dbReference>
<dbReference type="InterPro" id="IPR003663">
    <property type="entry name" value="Sugar/inositol_transpt"/>
</dbReference>
<proteinExistence type="inferred from homology"/>
<dbReference type="PANTHER" id="PTHR48022:SF11">
    <property type="entry name" value="MONOSACCHARIDE TRANSPORTER (HXT8), PUTATIVE (AFU_ORTHOLOGUE AFUA_2G08120)-RELATED"/>
    <property type="match status" value="1"/>
</dbReference>
<dbReference type="FunFam" id="1.20.1250.20:FF:000134">
    <property type="entry name" value="MFS sugar transporter protein"/>
    <property type="match status" value="1"/>
</dbReference>
<keyword evidence="11" id="KW-1185">Reference proteome</keyword>
<sequence>MALTHSATPSEPEDRGRHFTAYTVFIFILACFGTISFAYSGGVIGSTIGQPSFIEYMGLDTNPNASALLGAATSLYYAGGFFGALFSNWISDRFGRKVAIGSGVLLILLSSALTAGSVNIAMFIVFRCMCGWGALMVSMSVPLWIMECAPPNVRGAFAQFHGVGVNIGYLVASYVGIGFFYDKDGGNAMWRGPLAIGCVPCLVLLVGLWWLPESPRYLLMKGRDDDAWKVMGKLHSTTNAKENEYVQKEMFQMTRQIELDRTLPSSWLEIFRRPSYRKRMGMAIFVVFAINSSGSQIIGIYSTTLFEQLGFNPSTQLFLFAGLWSCNLLFTTSCIFYTEKFRRPTMISFGLCILLATTICYTALSATYINSTNRAGKIAAVSMTYIFLAAYSGSVEGPFYYYGAEFFPTHLRAKGMALQATTFSWSSIMWAQSGSTGLKNIGWKYFIVFIIITFFSIIIIYFWFPDTKGRSLEEVAALFGDEDLVVVYQRDIHIDAENHKIVANVNNVPGTEGKETVVKELPVEIIENSRH</sequence>
<evidence type="ECO:0000313" key="11">
    <source>
        <dbReference type="Proteomes" id="UP000054321"/>
    </source>
</evidence>
<feature type="domain" description="Major facilitator superfamily (MFS) profile" evidence="9">
    <location>
        <begin position="26"/>
        <end position="468"/>
    </location>
</feature>
<dbReference type="EMBL" id="KN832889">
    <property type="protein sequence ID" value="KIM94679.1"/>
    <property type="molecule type" value="Genomic_DNA"/>
</dbReference>
<feature type="transmembrane region" description="Helical" evidence="8">
    <location>
        <begin position="193"/>
        <end position="211"/>
    </location>
</feature>
<comment type="similarity">
    <text evidence="2 7">Belongs to the major facilitator superfamily. Sugar transporter (TC 2.A.1.1) family.</text>
</comment>
<dbReference type="InterPro" id="IPR036259">
    <property type="entry name" value="MFS_trans_sf"/>
</dbReference>
<evidence type="ECO:0000256" key="8">
    <source>
        <dbReference type="SAM" id="Phobius"/>
    </source>
</evidence>
<feature type="transmembrane region" description="Helical" evidence="8">
    <location>
        <begin position="98"/>
        <end position="118"/>
    </location>
</feature>
<comment type="subcellular location">
    <subcellularLocation>
        <location evidence="1">Membrane</location>
        <topology evidence="1">Multi-pass membrane protein</topology>
    </subcellularLocation>
</comment>
<feature type="transmembrane region" description="Helical" evidence="8">
    <location>
        <begin position="282"/>
        <end position="305"/>
    </location>
</feature>
<keyword evidence="3 7" id="KW-0813">Transport</keyword>
<evidence type="ECO:0000256" key="3">
    <source>
        <dbReference type="ARBA" id="ARBA00022448"/>
    </source>
</evidence>
<keyword evidence="4 8" id="KW-0812">Transmembrane</keyword>
<dbReference type="OrthoDB" id="6612291at2759"/>
<dbReference type="NCBIfam" id="TIGR00879">
    <property type="entry name" value="SP"/>
    <property type="match status" value="1"/>
</dbReference>
<dbReference type="GO" id="GO:0005351">
    <property type="term" value="F:carbohydrate:proton symporter activity"/>
    <property type="evidence" value="ECO:0007669"/>
    <property type="project" value="TreeGrafter"/>
</dbReference>
<dbReference type="Gene3D" id="1.20.1250.20">
    <property type="entry name" value="MFS general substrate transporter like domains"/>
    <property type="match status" value="1"/>
</dbReference>
<keyword evidence="6 8" id="KW-0472">Membrane</keyword>
<reference evidence="10 11" key="1">
    <citation type="submission" date="2014-04" db="EMBL/GenBank/DDBJ databases">
        <authorList>
            <consortium name="DOE Joint Genome Institute"/>
            <person name="Kuo A."/>
            <person name="Martino E."/>
            <person name="Perotto S."/>
            <person name="Kohler A."/>
            <person name="Nagy L.G."/>
            <person name="Floudas D."/>
            <person name="Copeland A."/>
            <person name="Barry K.W."/>
            <person name="Cichocki N."/>
            <person name="Veneault-Fourrey C."/>
            <person name="LaButti K."/>
            <person name="Lindquist E.A."/>
            <person name="Lipzen A."/>
            <person name="Lundell T."/>
            <person name="Morin E."/>
            <person name="Murat C."/>
            <person name="Sun H."/>
            <person name="Tunlid A."/>
            <person name="Henrissat B."/>
            <person name="Grigoriev I.V."/>
            <person name="Hibbett D.S."/>
            <person name="Martin F."/>
            <person name="Nordberg H.P."/>
            <person name="Cantor M.N."/>
            <person name="Hua S.X."/>
        </authorList>
    </citation>
    <scope>NUCLEOTIDE SEQUENCE [LARGE SCALE GENOMIC DNA]</scope>
    <source>
        <strain evidence="10 11">Zn</strain>
    </source>
</reference>
<evidence type="ECO:0000256" key="4">
    <source>
        <dbReference type="ARBA" id="ARBA00022692"/>
    </source>
</evidence>
<feature type="transmembrane region" description="Helical" evidence="8">
    <location>
        <begin position="349"/>
        <end position="369"/>
    </location>
</feature>
<evidence type="ECO:0000256" key="6">
    <source>
        <dbReference type="ARBA" id="ARBA00023136"/>
    </source>
</evidence>
<evidence type="ECO:0000256" key="1">
    <source>
        <dbReference type="ARBA" id="ARBA00004141"/>
    </source>
</evidence>
<dbReference type="PANTHER" id="PTHR48022">
    <property type="entry name" value="PLASTIDIC GLUCOSE TRANSPORTER 4"/>
    <property type="match status" value="1"/>
</dbReference>
<feature type="transmembrane region" description="Helical" evidence="8">
    <location>
        <begin position="157"/>
        <end position="181"/>
    </location>
</feature>
<dbReference type="Proteomes" id="UP000054321">
    <property type="component" value="Unassembled WGS sequence"/>
</dbReference>
<dbReference type="InterPro" id="IPR020846">
    <property type="entry name" value="MFS_dom"/>
</dbReference>
<feature type="transmembrane region" description="Helical" evidence="8">
    <location>
        <begin position="124"/>
        <end position="145"/>
    </location>
</feature>
<dbReference type="GO" id="GO:0016020">
    <property type="term" value="C:membrane"/>
    <property type="evidence" value="ECO:0007669"/>
    <property type="project" value="UniProtKB-SubCell"/>
</dbReference>
<keyword evidence="5 8" id="KW-1133">Transmembrane helix</keyword>
<dbReference type="AlphaFoldDB" id="A0A0C3GTR9"/>
<gene>
    <name evidence="10" type="ORF">OIDMADRAFT_60456</name>
</gene>
<evidence type="ECO:0000259" key="9">
    <source>
        <dbReference type="PROSITE" id="PS50850"/>
    </source>
</evidence>
<evidence type="ECO:0000313" key="10">
    <source>
        <dbReference type="EMBL" id="KIM94679.1"/>
    </source>
</evidence>
<evidence type="ECO:0000256" key="5">
    <source>
        <dbReference type="ARBA" id="ARBA00022989"/>
    </source>
</evidence>
<reference evidence="11" key="2">
    <citation type="submission" date="2015-01" db="EMBL/GenBank/DDBJ databases">
        <title>Evolutionary Origins and Diversification of the Mycorrhizal Mutualists.</title>
        <authorList>
            <consortium name="DOE Joint Genome Institute"/>
            <consortium name="Mycorrhizal Genomics Consortium"/>
            <person name="Kohler A."/>
            <person name="Kuo A."/>
            <person name="Nagy L.G."/>
            <person name="Floudas D."/>
            <person name="Copeland A."/>
            <person name="Barry K.W."/>
            <person name="Cichocki N."/>
            <person name="Veneault-Fourrey C."/>
            <person name="LaButti K."/>
            <person name="Lindquist E.A."/>
            <person name="Lipzen A."/>
            <person name="Lundell T."/>
            <person name="Morin E."/>
            <person name="Murat C."/>
            <person name="Riley R."/>
            <person name="Ohm R."/>
            <person name="Sun H."/>
            <person name="Tunlid A."/>
            <person name="Henrissat B."/>
            <person name="Grigoriev I.V."/>
            <person name="Hibbett D.S."/>
            <person name="Martin F."/>
        </authorList>
    </citation>
    <scope>NUCLEOTIDE SEQUENCE [LARGE SCALE GENOMIC DNA]</scope>
    <source>
        <strain evidence="11">Zn</strain>
    </source>
</reference>
<dbReference type="HOGENOM" id="CLU_001265_30_13_1"/>
<feature type="transmembrane region" description="Helical" evidence="8">
    <location>
        <begin position="317"/>
        <end position="337"/>
    </location>
</feature>
<dbReference type="Pfam" id="PF00083">
    <property type="entry name" value="Sugar_tr"/>
    <property type="match status" value="1"/>
</dbReference>
<feature type="transmembrane region" description="Helical" evidence="8">
    <location>
        <begin position="21"/>
        <end position="45"/>
    </location>
</feature>
<name>A0A0C3GTR9_OIDMZ</name>
<dbReference type="InParanoid" id="A0A0C3GTR9"/>
<evidence type="ECO:0000256" key="2">
    <source>
        <dbReference type="ARBA" id="ARBA00010992"/>
    </source>
</evidence>